<dbReference type="RefSeq" id="XP_033463701.1">
    <property type="nucleotide sequence ID" value="XM_033598976.1"/>
</dbReference>
<reference evidence="2" key="1">
    <citation type="submission" date="2020-01" db="EMBL/GenBank/DDBJ databases">
        <authorList>
            <consortium name="DOE Joint Genome Institute"/>
            <person name="Haridas S."/>
            <person name="Albert R."/>
            <person name="Binder M."/>
            <person name="Bloem J."/>
            <person name="Labutti K."/>
            <person name="Salamov A."/>
            <person name="Andreopoulos B."/>
            <person name="Baker S.E."/>
            <person name="Barry K."/>
            <person name="Bills G."/>
            <person name="Bluhm B.H."/>
            <person name="Cannon C."/>
            <person name="Castanera R."/>
            <person name="Culley D.E."/>
            <person name="Daum C."/>
            <person name="Ezra D."/>
            <person name="Gonzalez J.B."/>
            <person name="Henrissat B."/>
            <person name="Kuo A."/>
            <person name="Liang C."/>
            <person name="Lipzen A."/>
            <person name="Lutzoni F."/>
            <person name="Magnuson J."/>
            <person name="Mondo S."/>
            <person name="Nolan M."/>
            <person name="Ohm R."/>
            <person name="Pangilinan J."/>
            <person name="Park H.-J."/>
            <person name="Ramirez L."/>
            <person name="Alfaro M."/>
            <person name="Sun H."/>
            <person name="Tritt A."/>
            <person name="Yoshinaga Y."/>
            <person name="Zwiers L.-H."/>
            <person name="Turgeon B.G."/>
            <person name="Goodwin S.B."/>
            <person name="Spatafora J.W."/>
            <person name="Crous P.W."/>
            <person name="Grigoriev I.V."/>
        </authorList>
    </citation>
    <scope>NUCLEOTIDE SEQUENCE</scope>
    <source>
        <strain evidence="2">CBS 342.82</strain>
    </source>
</reference>
<dbReference type="AlphaFoldDB" id="A0A6J3MFB4"/>
<protein>
    <recommendedName>
        <fullName evidence="3">F-box domain-containing protein</fullName>
    </recommendedName>
</protein>
<sequence length="526" mass="58871">MEATCLKGLSNELFEWIVENLDLESVRNLRLVSREISHKATQRTFASFFQTTRIVLSRESLEAFARVTSGAIGSSIEHLTIVGILYEFTPLDDIIKYRRRDTPDKESELEPCETIQVDCRPTEIAQAEKDVDILRQRQSDYALLCRDGGDVSLLRESLRNMAGASGRVLKYLSLEVAVICEAAGTKLTPLEAREQKTMDSSALEHQVLQSATATFLTSVAALSSSSLMIESANIFRTRPGSLRCGLPCDALAVFERNPQKLLPFSSLRSLSISVADRLEGDLGRLEYEEDEELEAVKIVEILDDNNSSGLSKLLASCSRLEELYVSFYEEPCHFYDPQEAARKKQSHMLLQARLPSLRKLFLGGMEIQVADLTAFLAGHSASLRSVEMFLVLVYDGLWSTVMSLVAGDGFQLDDIRLTDINDEATAKIYFDGEREQPYSTISGVFKSRNAIHRWGPGARMAITHAPCDTRHRESGSHSDWRGSCADEFGRWRIVSPKVRNAPKPPSVVRSWIDGNWVERPYIFPGS</sequence>
<dbReference type="GeneID" id="54356775"/>
<gene>
    <name evidence="2" type="ORF">K489DRAFT_122284</name>
</gene>
<dbReference type="Proteomes" id="UP000504637">
    <property type="component" value="Unplaced"/>
</dbReference>
<evidence type="ECO:0000313" key="2">
    <source>
        <dbReference type="RefSeq" id="XP_033463701.1"/>
    </source>
</evidence>
<evidence type="ECO:0008006" key="3">
    <source>
        <dbReference type="Google" id="ProtNLM"/>
    </source>
</evidence>
<evidence type="ECO:0000313" key="1">
    <source>
        <dbReference type="Proteomes" id="UP000504637"/>
    </source>
</evidence>
<reference evidence="2" key="3">
    <citation type="submission" date="2025-08" db="UniProtKB">
        <authorList>
            <consortium name="RefSeq"/>
        </authorList>
    </citation>
    <scope>IDENTIFICATION</scope>
    <source>
        <strain evidence="2">CBS 342.82</strain>
    </source>
</reference>
<reference evidence="2" key="2">
    <citation type="submission" date="2020-04" db="EMBL/GenBank/DDBJ databases">
        <authorList>
            <consortium name="NCBI Genome Project"/>
        </authorList>
    </citation>
    <scope>NUCLEOTIDE SEQUENCE</scope>
    <source>
        <strain evidence="2">CBS 342.82</strain>
    </source>
</reference>
<name>A0A6J3MFB4_9PEZI</name>
<organism evidence="2">
    <name type="scientific">Dissoconium aciculare CBS 342.82</name>
    <dbReference type="NCBI Taxonomy" id="1314786"/>
    <lineage>
        <taxon>Eukaryota</taxon>
        <taxon>Fungi</taxon>
        <taxon>Dikarya</taxon>
        <taxon>Ascomycota</taxon>
        <taxon>Pezizomycotina</taxon>
        <taxon>Dothideomycetes</taxon>
        <taxon>Dothideomycetidae</taxon>
        <taxon>Mycosphaerellales</taxon>
        <taxon>Dissoconiaceae</taxon>
        <taxon>Dissoconium</taxon>
    </lineage>
</organism>
<dbReference type="OrthoDB" id="3438345at2759"/>
<keyword evidence="1" id="KW-1185">Reference proteome</keyword>
<proteinExistence type="predicted"/>
<accession>A0A6J3MFB4</accession>